<organism evidence="3 4">
    <name type="scientific">Tanacetum coccineum</name>
    <dbReference type="NCBI Taxonomy" id="301880"/>
    <lineage>
        <taxon>Eukaryota</taxon>
        <taxon>Viridiplantae</taxon>
        <taxon>Streptophyta</taxon>
        <taxon>Embryophyta</taxon>
        <taxon>Tracheophyta</taxon>
        <taxon>Spermatophyta</taxon>
        <taxon>Magnoliopsida</taxon>
        <taxon>eudicotyledons</taxon>
        <taxon>Gunneridae</taxon>
        <taxon>Pentapetalae</taxon>
        <taxon>asterids</taxon>
        <taxon>campanulids</taxon>
        <taxon>Asterales</taxon>
        <taxon>Asteraceae</taxon>
        <taxon>Asteroideae</taxon>
        <taxon>Anthemideae</taxon>
        <taxon>Anthemidinae</taxon>
        <taxon>Tanacetum</taxon>
    </lineage>
</organism>
<reference evidence="3" key="2">
    <citation type="submission" date="2022-01" db="EMBL/GenBank/DDBJ databases">
        <authorList>
            <person name="Yamashiro T."/>
            <person name="Shiraishi A."/>
            <person name="Satake H."/>
            <person name="Nakayama K."/>
        </authorList>
    </citation>
    <scope>NUCLEOTIDE SEQUENCE</scope>
</reference>
<evidence type="ECO:0000313" key="4">
    <source>
        <dbReference type="Proteomes" id="UP001151760"/>
    </source>
</evidence>
<feature type="compositionally biased region" description="Basic and acidic residues" evidence="1">
    <location>
        <begin position="384"/>
        <end position="396"/>
    </location>
</feature>
<protein>
    <submittedName>
        <fullName evidence="3">Uncharacterized protein</fullName>
    </submittedName>
</protein>
<keyword evidence="4" id="KW-1185">Reference proteome</keyword>
<feature type="chain" id="PRO_5045315918" evidence="2">
    <location>
        <begin position="23"/>
        <end position="684"/>
    </location>
</feature>
<reference evidence="3" key="1">
    <citation type="journal article" date="2022" name="Int. J. Mol. Sci.">
        <title>Draft Genome of Tanacetum Coccineum: Genomic Comparison of Closely Related Tanacetum-Family Plants.</title>
        <authorList>
            <person name="Yamashiro T."/>
            <person name="Shiraishi A."/>
            <person name="Nakayama K."/>
            <person name="Satake H."/>
        </authorList>
    </citation>
    <scope>NUCLEOTIDE SEQUENCE</scope>
</reference>
<feature type="region of interest" description="Disordered" evidence="1">
    <location>
        <begin position="295"/>
        <end position="411"/>
    </location>
</feature>
<feature type="compositionally biased region" description="Basic and acidic residues" evidence="1">
    <location>
        <begin position="320"/>
        <end position="336"/>
    </location>
</feature>
<feature type="compositionally biased region" description="Basic and acidic residues" evidence="1">
    <location>
        <begin position="355"/>
        <end position="365"/>
    </location>
</feature>
<accession>A0ABQ5CGB8</accession>
<feature type="signal peptide" evidence="2">
    <location>
        <begin position="1"/>
        <end position="22"/>
    </location>
</feature>
<dbReference type="EMBL" id="BQNB010014223">
    <property type="protein sequence ID" value="GJT25567.1"/>
    <property type="molecule type" value="Genomic_DNA"/>
</dbReference>
<evidence type="ECO:0000256" key="2">
    <source>
        <dbReference type="SAM" id="SignalP"/>
    </source>
</evidence>
<sequence>MIILLPLSILWILSIERTLLNSESVWTDLVHDARKRHSLFDVDSDDSLKMTIIAVKKELEQLDDLVNGNSVLFKHAKWKSRTEYDEKNEEHESERVHTPPGFIPANDEDKGVADQQNVSQEFRYEQVEEDAHVTLTAVHETQKTDGQIVTKLEKDVSELKQVDQYAQSISLIPAIVDCCIDNKLGESINKSIQSHTVECGEEALAEKKEYIDLIDISVRAIIKEEVNTQLPQSTNVAAASLSEFKLTKIRMDKMEEHKSYQSADYKREIYDALVKSYNTDKHLFESYGNVFTLKRSRDDKDKDQDPSVGSDRGTKRKKSSKEAESARDSRSKEKKSLSTSKGTSHSQHKSSGKSAHAEEPSHIVDDSGVQQNQELDTGYNDEQPTDKAASKVDWFKKPKRPPTPNLDWNKRQHVDFRPPQTWISQVARAEEPPTSFDELMNTPIDFSAFVLNRLNITDLNQAILAGPAFNLLKGTCKSRHQYPFDLSKPLPLIEVQGRQVVPADYFINNDLEYLKGGSLSRKYTNSTTKTRAAKYNNIEGIEDMVLIHMKSRHDVYSRKRIIAVTYVKVMKQYDYGYLEEIEVRKEDQTLHKFKEGDFPNLNLRDIKDMFLLLVQKKILNLERDIILDLNVALQMFTRSIVIQKRVEDLQLGVESYQKKLNITSSKTFRSDIPNKTSYNAYNNP</sequence>
<feature type="compositionally biased region" description="Basic and acidic residues" evidence="1">
    <location>
        <begin position="83"/>
        <end position="97"/>
    </location>
</feature>
<gene>
    <name evidence="3" type="ORF">Tco_0895504</name>
</gene>
<dbReference type="Proteomes" id="UP001151760">
    <property type="component" value="Unassembled WGS sequence"/>
</dbReference>
<name>A0ABQ5CGB8_9ASTR</name>
<comment type="caution">
    <text evidence="3">The sequence shown here is derived from an EMBL/GenBank/DDBJ whole genome shotgun (WGS) entry which is preliminary data.</text>
</comment>
<feature type="compositionally biased region" description="Basic and acidic residues" evidence="1">
    <location>
        <begin position="295"/>
        <end position="305"/>
    </location>
</feature>
<feature type="region of interest" description="Disordered" evidence="1">
    <location>
        <begin position="83"/>
        <end position="108"/>
    </location>
</feature>
<evidence type="ECO:0000256" key="1">
    <source>
        <dbReference type="SAM" id="MobiDB-lite"/>
    </source>
</evidence>
<keyword evidence="2" id="KW-0732">Signal</keyword>
<evidence type="ECO:0000313" key="3">
    <source>
        <dbReference type="EMBL" id="GJT25567.1"/>
    </source>
</evidence>
<proteinExistence type="predicted"/>